<name>A0A521DCW0_9SPHI</name>
<gene>
    <name evidence="1" type="ORF">SAMN06265350_106166</name>
</gene>
<proteinExistence type="predicted"/>
<evidence type="ECO:0000313" key="2">
    <source>
        <dbReference type="Proteomes" id="UP000315971"/>
    </source>
</evidence>
<dbReference type="EMBL" id="FXSZ01000006">
    <property type="protein sequence ID" value="SMO68981.1"/>
    <property type="molecule type" value="Genomic_DNA"/>
</dbReference>
<organism evidence="1 2">
    <name type="scientific">Solitalea koreensis</name>
    <dbReference type="NCBI Taxonomy" id="543615"/>
    <lineage>
        <taxon>Bacteria</taxon>
        <taxon>Pseudomonadati</taxon>
        <taxon>Bacteroidota</taxon>
        <taxon>Sphingobacteriia</taxon>
        <taxon>Sphingobacteriales</taxon>
        <taxon>Sphingobacteriaceae</taxon>
        <taxon>Solitalea</taxon>
    </lineage>
</organism>
<protein>
    <submittedName>
        <fullName evidence="1">Copper chaperone</fullName>
    </submittedName>
</protein>
<dbReference type="Proteomes" id="UP000315971">
    <property type="component" value="Unassembled WGS sequence"/>
</dbReference>
<keyword evidence="2" id="KW-1185">Reference proteome</keyword>
<dbReference type="RefSeq" id="WP_142604128.1">
    <property type="nucleotide sequence ID" value="NZ_FXSZ01000006.1"/>
</dbReference>
<dbReference type="GO" id="GO:0046872">
    <property type="term" value="F:metal ion binding"/>
    <property type="evidence" value="ECO:0007669"/>
    <property type="project" value="InterPro"/>
</dbReference>
<dbReference type="AlphaFoldDB" id="A0A521DCW0"/>
<dbReference type="SUPFAM" id="SSF55008">
    <property type="entry name" value="HMA, heavy metal-associated domain"/>
    <property type="match status" value="1"/>
</dbReference>
<reference evidence="1 2" key="1">
    <citation type="submission" date="2017-05" db="EMBL/GenBank/DDBJ databases">
        <authorList>
            <person name="Varghese N."/>
            <person name="Submissions S."/>
        </authorList>
    </citation>
    <scope>NUCLEOTIDE SEQUENCE [LARGE SCALE GENOMIC DNA]</scope>
    <source>
        <strain evidence="1 2">DSM 21342</strain>
    </source>
</reference>
<dbReference type="InterPro" id="IPR036163">
    <property type="entry name" value="HMA_dom_sf"/>
</dbReference>
<dbReference type="OrthoDB" id="677920at2"/>
<dbReference type="CDD" id="cd00371">
    <property type="entry name" value="HMA"/>
    <property type="match status" value="1"/>
</dbReference>
<evidence type="ECO:0000313" key="1">
    <source>
        <dbReference type="EMBL" id="SMO68981.1"/>
    </source>
</evidence>
<sequence length="71" mass="7928">MELKFKTNINCSGCITKVTPFLDNAEGIYEWSVDTANPNKILTVNAENSLTEFVKRKVEEAGFKIELISSS</sequence>
<dbReference type="InterPro" id="IPR006121">
    <property type="entry name" value="HMA_dom"/>
</dbReference>
<dbReference type="Gene3D" id="3.30.70.100">
    <property type="match status" value="1"/>
</dbReference>
<accession>A0A521DCW0</accession>